<dbReference type="EMBL" id="MK977705">
    <property type="protein sequence ID" value="QDF15410.1"/>
    <property type="molecule type" value="Genomic_DNA"/>
</dbReference>
<accession>A0A4Y6EBR3</accession>
<dbReference type="Proteomes" id="UP000319811">
    <property type="component" value="Segment"/>
</dbReference>
<keyword evidence="2" id="KW-1185">Reference proteome</keyword>
<evidence type="ECO:0000313" key="2">
    <source>
        <dbReference type="Proteomes" id="UP000319811"/>
    </source>
</evidence>
<dbReference type="GeneID" id="77943131"/>
<reference evidence="1 2" key="1">
    <citation type="submission" date="2019-05" db="EMBL/GenBank/DDBJ databases">
        <authorList>
            <person name="Murphy M.E."/>
            <person name="Alvaro L.E."/>
            <person name="Baker K.N."/>
            <person name="Baxter I.S."/>
            <person name="Brown M.R."/>
            <person name="Driscoll K.D."/>
            <person name="Elrubaie J.M."/>
            <person name="Feith S.L."/>
            <person name="Indihar D.F."/>
            <person name="Knoch V.T."/>
            <person name="Koirtyohann K.M."/>
            <person name="Kratz M.A."/>
            <person name="Lear A.H."/>
            <person name="Lindblom K.E."/>
            <person name="Marcus E.R."/>
            <person name="Sensor R."/>
            <person name="Sherman S.J."/>
            <person name="Swift V.R."/>
            <person name="White K.E."/>
            <person name="Wills S.J."/>
            <person name="Gatt S.M."/>
            <person name="Lohbauer S.A."/>
            <person name="Power T.R."/>
            <person name="Rosales K.A."/>
            <person name="Sisson B.M."/>
            <person name="Isern S."/>
            <person name="Michael S.F."/>
            <person name="Monti D.L."/>
            <person name="Garlena R.A."/>
            <person name="Russell D.A."/>
            <person name="Pope W.H."/>
            <person name="Jacobs-Sera D."/>
            <person name="Hatfull G.F."/>
        </authorList>
    </citation>
    <scope>NUCLEOTIDE SEQUENCE [LARGE SCALE GENOMIC DNA]</scope>
</reference>
<proteinExistence type="predicted"/>
<gene>
    <name evidence="1" type="primary">49</name>
    <name evidence="1" type="ORF">SEA_MOLLYMUR_49</name>
</gene>
<name>A0A4Y6EBR3_9CAUD</name>
<organism evidence="1 2">
    <name type="scientific">Gordonia phage Mollymur</name>
    <dbReference type="NCBI Taxonomy" id="2590895"/>
    <lineage>
        <taxon>Viruses</taxon>
        <taxon>Duplodnaviria</taxon>
        <taxon>Heunggongvirae</taxon>
        <taxon>Uroviricota</taxon>
        <taxon>Caudoviricetes</taxon>
        <taxon>Mollymurvirus</taxon>
        <taxon>Mollymurvirus mollymur</taxon>
    </lineage>
</organism>
<dbReference type="KEGG" id="vg:77943131"/>
<dbReference type="RefSeq" id="YP_010667021.1">
    <property type="nucleotide sequence ID" value="NC_070948.1"/>
</dbReference>
<sequence>MSDIFTVVDREGGSTMTVSKDADGDFEFLVGGFPYAELVVLRQVDAARLFATVFNEMDGSAQALTRTWMGDR</sequence>
<evidence type="ECO:0000313" key="1">
    <source>
        <dbReference type="EMBL" id="QDF15410.1"/>
    </source>
</evidence>
<protein>
    <submittedName>
        <fullName evidence="1">Uncharacterized protein</fullName>
    </submittedName>
</protein>